<feature type="region of interest" description="Disordered" evidence="1">
    <location>
        <begin position="19"/>
        <end position="40"/>
    </location>
</feature>
<gene>
    <name evidence="2" type="ORF">VTL71DRAFT_11423</name>
</gene>
<evidence type="ECO:0000256" key="1">
    <source>
        <dbReference type="SAM" id="MobiDB-lite"/>
    </source>
</evidence>
<comment type="caution">
    <text evidence="2">The sequence shown here is derived from an EMBL/GenBank/DDBJ whole genome shotgun (WGS) entry which is preliminary data.</text>
</comment>
<dbReference type="EMBL" id="JAZHXI010000004">
    <property type="protein sequence ID" value="KAL2072080.1"/>
    <property type="molecule type" value="Genomic_DNA"/>
</dbReference>
<sequence>MNLRALSLPCSGTCPRAMSTVPIPPKGMNQSPRTGDPDLDSELDLGLKIMEHDMKSPEFQDPVWGFVIYRCITGNDEAWEASLERLRTQISRQLQDKKLSQPRLDLLSSHHLHVIDEPKFYSPSDKPIFSGAPINKIRAHFNTWLLKDLHSRRLPGIPHFVPSAAYLAMSQTPRYTAFLVVDNECISLEKGMLKLVSQQWDYGDLEATHNLFWTSGGPDMGELDGGWFFLEISEYVRTYVLLQTPDLPV</sequence>
<accession>A0ABR4CQ44</accession>
<protein>
    <submittedName>
        <fullName evidence="2">Uncharacterized protein</fullName>
    </submittedName>
</protein>
<evidence type="ECO:0000313" key="3">
    <source>
        <dbReference type="Proteomes" id="UP001595075"/>
    </source>
</evidence>
<evidence type="ECO:0000313" key="2">
    <source>
        <dbReference type="EMBL" id="KAL2072080.1"/>
    </source>
</evidence>
<proteinExistence type="predicted"/>
<organism evidence="2 3">
    <name type="scientific">Oculimacula yallundae</name>
    <dbReference type="NCBI Taxonomy" id="86028"/>
    <lineage>
        <taxon>Eukaryota</taxon>
        <taxon>Fungi</taxon>
        <taxon>Dikarya</taxon>
        <taxon>Ascomycota</taxon>
        <taxon>Pezizomycotina</taxon>
        <taxon>Leotiomycetes</taxon>
        <taxon>Helotiales</taxon>
        <taxon>Ploettnerulaceae</taxon>
        <taxon>Oculimacula</taxon>
    </lineage>
</organism>
<keyword evidence="3" id="KW-1185">Reference proteome</keyword>
<dbReference type="Proteomes" id="UP001595075">
    <property type="component" value="Unassembled WGS sequence"/>
</dbReference>
<reference evidence="2 3" key="1">
    <citation type="journal article" date="2024" name="Commun. Biol.">
        <title>Comparative genomic analysis of thermophilic fungi reveals convergent evolutionary adaptations and gene losses.</title>
        <authorList>
            <person name="Steindorff A.S."/>
            <person name="Aguilar-Pontes M.V."/>
            <person name="Robinson A.J."/>
            <person name="Andreopoulos B."/>
            <person name="LaButti K."/>
            <person name="Kuo A."/>
            <person name="Mondo S."/>
            <person name="Riley R."/>
            <person name="Otillar R."/>
            <person name="Haridas S."/>
            <person name="Lipzen A."/>
            <person name="Grimwood J."/>
            <person name="Schmutz J."/>
            <person name="Clum A."/>
            <person name="Reid I.D."/>
            <person name="Moisan M.C."/>
            <person name="Butler G."/>
            <person name="Nguyen T.T.M."/>
            <person name="Dewar K."/>
            <person name="Conant G."/>
            <person name="Drula E."/>
            <person name="Henrissat B."/>
            <person name="Hansel C."/>
            <person name="Singer S."/>
            <person name="Hutchinson M.I."/>
            <person name="de Vries R.P."/>
            <person name="Natvig D.O."/>
            <person name="Powell A.J."/>
            <person name="Tsang A."/>
            <person name="Grigoriev I.V."/>
        </authorList>
    </citation>
    <scope>NUCLEOTIDE SEQUENCE [LARGE SCALE GENOMIC DNA]</scope>
    <source>
        <strain evidence="2 3">CBS 494.80</strain>
    </source>
</reference>
<name>A0ABR4CQ44_9HELO</name>